<dbReference type="RefSeq" id="WP_193677764.1">
    <property type="nucleotide sequence ID" value="NZ_JADDIV010000004.1"/>
</dbReference>
<comment type="similarity">
    <text evidence="1">Belongs to the short-chain dehydrogenases/reductases (SDR) family.</text>
</comment>
<dbReference type="Pfam" id="PF13561">
    <property type="entry name" value="adh_short_C2"/>
    <property type="match status" value="1"/>
</dbReference>
<dbReference type="PANTHER" id="PTHR42760">
    <property type="entry name" value="SHORT-CHAIN DEHYDROGENASES/REDUCTASES FAMILY MEMBER"/>
    <property type="match status" value="1"/>
</dbReference>
<dbReference type="PRINTS" id="PR00080">
    <property type="entry name" value="SDRFAMILY"/>
</dbReference>
<dbReference type="SUPFAM" id="SSF51735">
    <property type="entry name" value="NAD(P)-binding Rossmann-fold domains"/>
    <property type="match status" value="1"/>
</dbReference>
<comment type="caution">
    <text evidence="3">The sequence shown here is derived from an EMBL/GenBank/DDBJ whole genome shotgun (WGS) entry which is preliminary data.</text>
</comment>
<dbReference type="InterPro" id="IPR002347">
    <property type="entry name" value="SDR_fam"/>
</dbReference>
<dbReference type="InterPro" id="IPR036291">
    <property type="entry name" value="NAD(P)-bd_dom_sf"/>
</dbReference>
<dbReference type="EMBL" id="JADDIV010000004">
    <property type="protein sequence ID" value="MBE7369166.1"/>
    <property type="molecule type" value="Genomic_DNA"/>
</dbReference>
<organism evidence="3 4">
    <name type="scientific">Ramlibacter pallidus</name>
    <dbReference type="NCBI Taxonomy" id="2780087"/>
    <lineage>
        <taxon>Bacteria</taxon>
        <taxon>Pseudomonadati</taxon>
        <taxon>Pseudomonadota</taxon>
        <taxon>Betaproteobacteria</taxon>
        <taxon>Burkholderiales</taxon>
        <taxon>Comamonadaceae</taxon>
        <taxon>Ramlibacter</taxon>
    </lineage>
</organism>
<gene>
    <name evidence="3" type="ORF">IM787_16505</name>
</gene>
<dbReference type="Proteomes" id="UP000806285">
    <property type="component" value="Unassembled WGS sequence"/>
</dbReference>
<keyword evidence="2" id="KW-0560">Oxidoreductase</keyword>
<dbReference type="PROSITE" id="PS00061">
    <property type="entry name" value="ADH_SHORT"/>
    <property type="match status" value="1"/>
</dbReference>
<proteinExistence type="inferred from homology"/>
<evidence type="ECO:0000256" key="1">
    <source>
        <dbReference type="ARBA" id="ARBA00006484"/>
    </source>
</evidence>
<dbReference type="Gene3D" id="3.40.50.720">
    <property type="entry name" value="NAD(P)-binding Rossmann-like Domain"/>
    <property type="match status" value="1"/>
</dbReference>
<dbReference type="PRINTS" id="PR00081">
    <property type="entry name" value="GDHRDH"/>
</dbReference>
<dbReference type="PANTHER" id="PTHR42760:SF5">
    <property type="entry name" value="2-DEHYDRO-3-DEOXY-D-GLUCONATE 5-DEHYDROGENASE"/>
    <property type="match status" value="1"/>
</dbReference>
<name>A0ABR9S6T0_9BURK</name>
<evidence type="ECO:0000256" key="2">
    <source>
        <dbReference type="ARBA" id="ARBA00023002"/>
    </source>
</evidence>
<keyword evidence="4" id="KW-1185">Reference proteome</keyword>
<evidence type="ECO:0000313" key="4">
    <source>
        <dbReference type="Proteomes" id="UP000806285"/>
    </source>
</evidence>
<sequence>MQLEHRFGLAGRQALVIGGGTGIGRAIAVGLAEAGADVHLAGRRADVLEGACGQLRALGRRSRAYPVDATDMDALREFVGTVTLDTGVPDILVNAQGVMKLQASEDYEPEDYERIMDTNAKSVWFASTWFGRGMLARGSGCVVSIASLASFRGFARNGIYCMSKHAVRAMTETLASEWASRGVRVNAIAPGFFMTDLNKDSMTEDRKQRAMARIPMGRFGDLDELAGAAVYLASPAAKYVTGATIAVDGGFLAAGM</sequence>
<accession>A0ABR9S6T0</accession>
<reference evidence="3 4" key="1">
    <citation type="submission" date="2020-10" db="EMBL/GenBank/DDBJ databases">
        <title>Ramlibacter sp. HM2 16S ribosomal RNA gene Genome sequencing and assembly.</title>
        <authorList>
            <person name="Kang M."/>
        </authorList>
    </citation>
    <scope>NUCLEOTIDE SEQUENCE [LARGE SCALE GENOMIC DNA]</scope>
    <source>
        <strain evidence="3 4">HM2</strain>
    </source>
</reference>
<dbReference type="InterPro" id="IPR020904">
    <property type="entry name" value="Sc_DH/Rdtase_CS"/>
</dbReference>
<evidence type="ECO:0000313" key="3">
    <source>
        <dbReference type="EMBL" id="MBE7369166.1"/>
    </source>
</evidence>
<protein>
    <submittedName>
        <fullName evidence="3">SDR family oxidoreductase</fullName>
    </submittedName>
</protein>